<comment type="subcellular location">
    <subcellularLocation>
        <location evidence="1">Membrane</location>
        <topology evidence="1">Multi-pass membrane protein</topology>
    </subcellularLocation>
</comment>
<feature type="domain" description="NarX-like N-terminal" evidence="5">
    <location>
        <begin position="144"/>
        <end position="201"/>
    </location>
</feature>
<evidence type="ECO:0000259" key="5">
    <source>
        <dbReference type="Pfam" id="PF13675"/>
    </source>
</evidence>
<dbReference type="EMBL" id="FPHM01000084">
    <property type="protein sequence ID" value="SFV64409.1"/>
    <property type="molecule type" value="Genomic_DNA"/>
</dbReference>
<protein>
    <submittedName>
        <fullName evidence="6">Nitric oxide-responding transcriptional regulator Dnr (Crp/Fnr family)</fullName>
    </submittedName>
</protein>
<accession>A0A1W1CF47</accession>
<feature type="domain" description="NarX-like N-terminal" evidence="5">
    <location>
        <begin position="29"/>
        <end position="120"/>
    </location>
</feature>
<dbReference type="AlphaFoldDB" id="A0A1W1CF47"/>
<keyword evidence="2" id="KW-0812">Transmembrane</keyword>
<evidence type="ECO:0000256" key="4">
    <source>
        <dbReference type="ARBA" id="ARBA00023136"/>
    </source>
</evidence>
<evidence type="ECO:0000256" key="1">
    <source>
        <dbReference type="ARBA" id="ARBA00004141"/>
    </source>
</evidence>
<reference evidence="6" key="1">
    <citation type="submission" date="2016-10" db="EMBL/GenBank/DDBJ databases">
        <authorList>
            <person name="de Groot N.N."/>
        </authorList>
    </citation>
    <scope>NUCLEOTIDE SEQUENCE</scope>
</reference>
<dbReference type="Pfam" id="PF13675">
    <property type="entry name" value="PilJ"/>
    <property type="match status" value="2"/>
</dbReference>
<sequence length="260" mass="29983">MSNFFKISLKQIFILSIIYSSASAIEIKSLNHAVDIAGKQRMFTQRMLKDYTMIGMKNYFAKPKEDLTKIMGEFENHLQSLHDYTKNEKIKKSTNRVKELWIPIKKTLNSIPQKESAGALQEALEELLKESNRVTVLFAKDAGEASGEIINISGRQRMLSQRMASLYILKVWGIDDNKFKEKMDSTMKLFKTSLEELQKSKFNTDEITKLLSKVEKSFMFFEVMNRSSKIFIPTLIYKKSNDILKNMNSATGLYVIATKK</sequence>
<evidence type="ECO:0000256" key="2">
    <source>
        <dbReference type="ARBA" id="ARBA00022692"/>
    </source>
</evidence>
<evidence type="ECO:0000256" key="3">
    <source>
        <dbReference type="ARBA" id="ARBA00022989"/>
    </source>
</evidence>
<keyword evidence="4" id="KW-0472">Membrane</keyword>
<keyword evidence="3" id="KW-1133">Transmembrane helix</keyword>
<proteinExistence type="predicted"/>
<evidence type="ECO:0000313" key="6">
    <source>
        <dbReference type="EMBL" id="SFV64409.1"/>
    </source>
</evidence>
<gene>
    <name evidence="6" type="ORF">MNB_SV-13-2110</name>
</gene>
<organism evidence="6">
    <name type="scientific">hydrothermal vent metagenome</name>
    <dbReference type="NCBI Taxonomy" id="652676"/>
    <lineage>
        <taxon>unclassified sequences</taxon>
        <taxon>metagenomes</taxon>
        <taxon>ecological metagenomes</taxon>
    </lineage>
</organism>
<dbReference type="InterPro" id="IPR029095">
    <property type="entry name" value="NarX-like_N"/>
</dbReference>
<name>A0A1W1CF47_9ZZZZ</name>
<dbReference type="GO" id="GO:0016020">
    <property type="term" value="C:membrane"/>
    <property type="evidence" value="ECO:0007669"/>
    <property type="project" value="UniProtKB-SubCell"/>
</dbReference>